<gene>
    <name evidence="2" type="ORF">ND855_05295</name>
</gene>
<evidence type="ECO:0008006" key="4">
    <source>
        <dbReference type="Google" id="ProtNLM"/>
    </source>
</evidence>
<protein>
    <recommendedName>
        <fullName evidence="4">Phage abortive infection protein</fullName>
    </recommendedName>
</protein>
<dbReference type="RefSeq" id="WP_265357494.1">
    <property type="nucleotide sequence ID" value="NZ_JAMQPR010000001.1"/>
</dbReference>
<evidence type="ECO:0000313" key="3">
    <source>
        <dbReference type="Proteomes" id="UP001208794"/>
    </source>
</evidence>
<organism evidence="2 3">
    <name type="scientific">Leptospira paudalimensis</name>
    <dbReference type="NCBI Taxonomy" id="2950024"/>
    <lineage>
        <taxon>Bacteria</taxon>
        <taxon>Pseudomonadati</taxon>
        <taxon>Spirochaetota</taxon>
        <taxon>Spirochaetia</taxon>
        <taxon>Leptospirales</taxon>
        <taxon>Leptospiraceae</taxon>
        <taxon>Leptospira</taxon>
    </lineage>
</organism>
<keyword evidence="1" id="KW-0812">Transmembrane</keyword>
<proteinExistence type="predicted"/>
<keyword evidence="1" id="KW-0472">Membrane</keyword>
<accession>A0ABT3M564</accession>
<comment type="caution">
    <text evidence="2">The sequence shown here is derived from an EMBL/GenBank/DDBJ whole genome shotgun (WGS) entry which is preliminary data.</text>
</comment>
<sequence length="238" mass="28081">MEKILKNIIFIIIPIFASVILALATIVFIYWFAYKLNKPVSNLLEDWAHFGDFFGGIIGSILTFLTLLTVILTLYYQREELITTRQELKESMRIASLQEESLRSQANAQNKSLFESGFMQMIEIHFRLIDSYKIGTRDGGQHFIQEIINLTEILRENNQYDFRNSMDYRMHRHLFHLSSIIDLIFKNSILTNEEQLHYLRIVQNVIGDKVIEFIRLTYHIHYLKSIREQLLKLCSDVA</sequence>
<feature type="transmembrane region" description="Helical" evidence="1">
    <location>
        <begin position="7"/>
        <end position="33"/>
    </location>
</feature>
<feature type="transmembrane region" description="Helical" evidence="1">
    <location>
        <begin position="53"/>
        <end position="76"/>
    </location>
</feature>
<keyword evidence="3" id="KW-1185">Reference proteome</keyword>
<keyword evidence="1" id="KW-1133">Transmembrane helix</keyword>
<dbReference type="Proteomes" id="UP001208794">
    <property type="component" value="Unassembled WGS sequence"/>
</dbReference>
<reference evidence="2 3" key="1">
    <citation type="submission" date="2022-06" db="EMBL/GenBank/DDBJ databases">
        <title>Leptospira isolates from biofilms formed at urban environments.</title>
        <authorList>
            <person name="Ribeiro P.S."/>
            <person name="Sousa T."/>
            <person name="Carvalho N."/>
            <person name="Aburjaile F."/>
            <person name="Neves F."/>
            <person name="Oliveira D."/>
            <person name="Blanco L."/>
            <person name="Lima J."/>
            <person name="Costa F."/>
            <person name="Brenig B."/>
            <person name="Soares S."/>
            <person name="Ramos R."/>
            <person name="Goes-Neto A."/>
            <person name="Matiuzzi M."/>
            <person name="Azevedo V."/>
            <person name="Ristow P."/>
        </authorList>
    </citation>
    <scope>NUCLEOTIDE SEQUENCE [LARGE SCALE GENOMIC DNA]</scope>
    <source>
        <strain evidence="2 3">VSF14</strain>
    </source>
</reference>
<evidence type="ECO:0000256" key="1">
    <source>
        <dbReference type="SAM" id="Phobius"/>
    </source>
</evidence>
<name>A0ABT3M564_9LEPT</name>
<evidence type="ECO:0000313" key="2">
    <source>
        <dbReference type="EMBL" id="MCW7503531.1"/>
    </source>
</evidence>
<dbReference type="EMBL" id="JAMQPR010000001">
    <property type="protein sequence ID" value="MCW7503531.1"/>
    <property type="molecule type" value="Genomic_DNA"/>
</dbReference>